<gene>
    <name evidence="6" type="ORF">EVAR_81937_1</name>
</gene>
<evidence type="ECO:0000313" key="7">
    <source>
        <dbReference type="Proteomes" id="UP000299102"/>
    </source>
</evidence>
<evidence type="ECO:0000256" key="2">
    <source>
        <dbReference type="ARBA" id="ARBA00022833"/>
    </source>
</evidence>
<keyword evidence="2" id="KW-0862">Zinc</keyword>
<dbReference type="EMBL" id="BGZK01001805">
    <property type="protein sequence ID" value="GBP86637.1"/>
    <property type="molecule type" value="Genomic_DNA"/>
</dbReference>
<dbReference type="GO" id="GO:0006513">
    <property type="term" value="P:protein monoubiquitination"/>
    <property type="evidence" value="ECO:0007669"/>
    <property type="project" value="TreeGrafter"/>
</dbReference>
<name>A0A4C1ZJ44_EUMVA</name>
<dbReference type="OrthoDB" id="10263265at2759"/>
<dbReference type="PANTHER" id="PTHR13206">
    <property type="entry name" value="UBIQUITIN LIGASE PROTEIN PHF9 FANCONI ANEMIA GROUP L PROTEIN"/>
    <property type="match status" value="1"/>
</dbReference>
<dbReference type="PANTHER" id="PTHR13206:SF0">
    <property type="entry name" value="E3 UBIQUITIN-PROTEIN LIGASE FANCL"/>
    <property type="match status" value="1"/>
</dbReference>
<comment type="caution">
    <text evidence="6">The sequence shown here is derived from an EMBL/GenBank/DDBJ whole genome shotgun (WGS) entry which is preliminary data.</text>
</comment>
<keyword evidence="1 3" id="KW-0863">Zinc-finger</keyword>
<dbReference type="SMART" id="SM01197">
    <property type="entry name" value="FANCL_C"/>
    <property type="match status" value="1"/>
</dbReference>
<dbReference type="PROSITE" id="PS50089">
    <property type="entry name" value="ZF_RING_2"/>
    <property type="match status" value="1"/>
</dbReference>
<evidence type="ECO:0000256" key="3">
    <source>
        <dbReference type="PROSITE-ProRule" id="PRU00175"/>
    </source>
</evidence>
<dbReference type="InterPro" id="IPR026848">
    <property type="entry name" value="Fancl"/>
</dbReference>
<keyword evidence="1 3" id="KW-0479">Metal-binding</keyword>
<evidence type="ECO:0000259" key="5">
    <source>
        <dbReference type="PROSITE" id="PS50089"/>
    </source>
</evidence>
<dbReference type="AlphaFoldDB" id="A0A4C1ZJ44"/>
<accession>A0A4C1ZJ44</accession>
<reference evidence="6 7" key="1">
    <citation type="journal article" date="2019" name="Commun. Biol.">
        <title>The bagworm genome reveals a unique fibroin gene that provides high tensile strength.</title>
        <authorList>
            <person name="Kono N."/>
            <person name="Nakamura H."/>
            <person name="Ohtoshi R."/>
            <person name="Tomita M."/>
            <person name="Numata K."/>
            <person name="Arakawa K."/>
        </authorList>
    </citation>
    <scope>NUCLEOTIDE SEQUENCE [LARGE SCALE GENOMIC DNA]</scope>
</reference>
<dbReference type="InterPro" id="IPR026850">
    <property type="entry name" value="FANCL_C"/>
</dbReference>
<dbReference type="GO" id="GO:0036297">
    <property type="term" value="P:interstrand cross-link repair"/>
    <property type="evidence" value="ECO:0007669"/>
    <property type="project" value="InterPro"/>
</dbReference>
<evidence type="ECO:0000256" key="4">
    <source>
        <dbReference type="SAM" id="Coils"/>
    </source>
</evidence>
<keyword evidence="7" id="KW-1185">Reference proteome</keyword>
<dbReference type="Pfam" id="PF11793">
    <property type="entry name" value="FANCL_C"/>
    <property type="match status" value="1"/>
</dbReference>
<dbReference type="CDD" id="cd23832">
    <property type="entry name" value="DRWD-C_FANCL"/>
    <property type="match status" value="1"/>
</dbReference>
<proteinExistence type="predicted"/>
<evidence type="ECO:0000313" key="6">
    <source>
        <dbReference type="EMBL" id="GBP86637.1"/>
    </source>
</evidence>
<dbReference type="SUPFAM" id="SSF57850">
    <property type="entry name" value="RING/U-box"/>
    <property type="match status" value="1"/>
</dbReference>
<protein>
    <recommendedName>
        <fullName evidence="5">RING-type domain-containing protein</fullName>
    </recommendedName>
</protein>
<dbReference type="InterPro" id="IPR044037">
    <property type="entry name" value="FANCL_d3"/>
</dbReference>
<dbReference type="GO" id="GO:0061630">
    <property type="term" value="F:ubiquitin protein ligase activity"/>
    <property type="evidence" value="ECO:0007669"/>
    <property type="project" value="TreeGrafter"/>
</dbReference>
<organism evidence="6 7">
    <name type="scientific">Eumeta variegata</name>
    <name type="common">Bagworm moth</name>
    <name type="synonym">Eumeta japonica</name>
    <dbReference type="NCBI Taxonomy" id="151549"/>
    <lineage>
        <taxon>Eukaryota</taxon>
        <taxon>Metazoa</taxon>
        <taxon>Ecdysozoa</taxon>
        <taxon>Arthropoda</taxon>
        <taxon>Hexapoda</taxon>
        <taxon>Insecta</taxon>
        <taxon>Pterygota</taxon>
        <taxon>Neoptera</taxon>
        <taxon>Endopterygota</taxon>
        <taxon>Lepidoptera</taxon>
        <taxon>Glossata</taxon>
        <taxon>Ditrysia</taxon>
        <taxon>Tineoidea</taxon>
        <taxon>Psychidae</taxon>
        <taxon>Oiketicinae</taxon>
        <taxon>Eumeta</taxon>
    </lineage>
</organism>
<feature type="domain" description="RING-type" evidence="5">
    <location>
        <begin position="161"/>
        <end position="216"/>
    </location>
</feature>
<dbReference type="InterPro" id="IPR001841">
    <property type="entry name" value="Znf_RING"/>
</dbReference>
<dbReference type="Pfam" id="PF18891">
    <property type="entry name" value="FANCL_d3"/>
    <property type="match status" value="1"/>
</dbReference>
<dbReference type="Gene3D" id="3.10.110.20">
    <property type="entry name" value="RWD domain-like"/>
    <property type="match status" value="1"/>
</dbReference>
<dbReference type="InterPro" id="IPR013083">
    <property type="entry name" value="Znf_RING/FYVE/PHD"/>
</dbReference>
<dbReference type="Proteomes" id="UP000299102">
    <property type="component" value="Unassembled WGS sequence"/>
</dbReference>
<dbReference type="STRING" id="151549.A0A4C1ZJ44"/>
<evidence type="ECO:0000256" key="1">
    <source>
        <dbReference type="ARBA" id="ARBA00022771"/>
    </source>
</evidence>
<sequence>MDYTCVDNLNEVFSNYVRQIQNYLNQLDELSNNCLVVDPVRPTYRDVYRKIVIGEGMWLHVEVSRRGEAANVHLIGGDDSQRERLDQGLLKWDHDLMIYQNIMNIFDCIVLHSTLCLTHLSSRSPVCLPVCLSTHPIMSGVVSRSRLCMDRPCRAAPPPECAICLCYELADSAPPAALRQPKCGLHFHRSCLYQWLVMSAHKQPHQFAARGSCPNCGAVVSVEPHD</sequence>
<dbReference type="Gene3D" id="3.30.40.10">
    <property type="entry name" value="Zinc/RING finger domain, C3HC4 (zinc finger)"/>
    <property type="match status" value="1"/>
</dbReference>
<feature type="coiled-coil region" evidence="4">
    <location>
        <begin position="6"/>
        <end position="33"/>
    </location>
</feature>
<dbReference type="GO" id="GO:0043240">
    <property type="term" value="C:Fanconi anaemia nuclear complex"/>
    <property type="evidence" value="ECO:0007669"/>
    <property type="project" value="InterPro"/>
</dbReference>
<dbReference type="InterPro" id="IPR043003">
    <property type="entry name" value="FANCL_d3_sf"/>
</dbReference>
<keyword evidence="4" id="KW-0175">Coiled coil</keyword>
<dbReference type="GO" id="GO:0008270">
    <property type="term" value="F:zinc ion binding"/>
    <property type="evidence" value="ECO:0007669"/>
    <property type="project" value="UniProtKB-KW"/>
</dbReference>